<dbReference type="Pfam" id="PF14534">
    <property type="entry name" value="DUF4440"/>
    <property type="match status" value="1"/>
</dbReference>
<evidence type="ECO:0000313" key="2">
    <source>
        <dbReference type="EMBL" id="WPB85063.1"/>
    </source>
</evidence>
<proteinExistence type="predicted"/>
<dbReference type="InterPro" id="IPR027843">
    <property type="entry name" value="DUF4440"/>
</dbReference>
<dbReference type="SUPFAM" id="SSF54427">
    <property type="entry name" value="NTF2-like"/>
    <property type="match status" value="1"/>
</dbReference>
<protein>
    <submittedName>
        <fullName evidence="2">Nuclear transport factor 2 family protein</fullName>
    </submittedName>
</protein>
<name>A0ABZ0PH53_9PROT</name>
<organism evidence="2 3">
    <name type="scientific">Sediminicoccus rosea</name>
    <dbReference type="NCBI Taxonomy" id="1225128"/>
    <lineage>
        <taxon>Bacteria</taxon>
        <taxon>Pseudomonadati</taxon>
        <taxon>Pseudomonadota</taxon>
        <taxon>Alphaproteobacteria</taxon>
        <taxon>Acetobacterales</taxon>
        <taxon>Roseomonadaceae</taxon>
        <taxon>Sediminicoccus</taxon>
    </lineage>
</organism>
<keyword evidence="3" id="KW-1185">Reference proteome</keyword>
<reference evidence="2 3" key="1">
    <citation type="submission" date="2023-11" db="EMBL/GenBank/DDBJ databases">
        <title>Arctic aerobic anoxygenic photoheterotroph Sediminicoccus rosea KRV36 adapts its photosynthesis to long days of polar summer.</title>
        <authorList>
            <person name="Tomasch J."/>
            <person name="Kopejtka K."/>
            <person name="Bily T."/>
            <person name="Gardiner A.T."/>
            <person name="Gardian Z."/>
            <person name="Shivaramu S."/>
            <person name="Koblizek M."/>
            <person name="Engelhardt F."/>
            <person name="Kaftan D."/>
        </authorList>
    </citation>
    <scope>NUCLEOTIDE SEQUENCE [LARGE SCALE GENOMIC DNA]</scope>
    <source>
        <strain evidence="2 3">R-30</strain>
    </source>
</reference>
<evidence type="ECO:0000313" key="3">
    <source>
        <dbReference type="Proteomes" id="UP001305521"/>
    </source>
</evidence>
<feature type="domain" description="DUF4440" evidence="1">
    <location>
        <begin position="8"/>
        <end position="106"/>
    </location>
</feature>
<sequence>MAPDAAAILALEDRRFQAMVAQDFAALDALIAEDLRFVHSNGAVEDKAEFLRKLRDGERRYLRYAALTREVRQEGGFSFVFGEADAEIARAGGGIRTRMTYTAIYRDAPAPRLFAWHSVKSPAAP</sequence>
<gene>
    <name evidence="2" type="ORF">R9Z33_23600</name>
</gene>
<dbReference type="RefSeq" id="WP_318649028.1">
    <property type="nucleotide sequence ID" value="NZ_CP137852.1"/>
</dbReference>
<dbReference type="InterPro" id="IPR032710">
    <property type="entry name" value="NTF2-like_dom_sf"/>
</dbReference>
<accession>A0ABZ0PH53</accession>
<dbReference type="Proteomes" id="UP001305521">
    <property type="component" value="Chromosome"/>
</dbReference>
<dbReference type="EMBL" id="CP137852">
    <property type="protein sequence ID" value="WPB85063.1"/>
    <property type="molecule type" value="Genomic_DNA"/>
</dbReference>
<dbReference type="Gene3D" id="3.10.450.50">
    <property type="match status" value="1"/>
</dbReference>
<evidence type="ECO:0000259" key="1">
    <source>
        <dbReference type="Pfam" id="PF14534"/>
    </source>
</evidence>